<evidence type="ECO:0000256" key="1">
    <source>
        <dbReference type="SAM" id="MobiDB-lite"/>
    </source>
</evidence>
<dbReference type="Pfam" id="PF12587">
    <property type="entry name" value="DUF3761"/>
    <property type="match status" value="1"/>
</dbReference>
<organism evidence="3 4">
    <name type="scientific">Amycolatopsis sulphurea</name>
    <dbReference type="NCBI Taxonomy" id="76022"/>
    <lineage>
        <taxon>Bacteria</taxon>
        <taxon>Bacillati</taxon>
        <taxon>Actinomycetota</taxon>
        <taxon>Actinomycetes</taxon>
        <taxon>Pseudonocardiales</taxon>
        <taxon>Pseudonocardiaceae</taxon>
        <taxon>Amycolatopsis</taxon>
    </lineage>
</organism>
<reference evidence="3 4" key="1">
    <citation type="submission" date="2017-10" db="EMBL/GenBank/DDBJ databases">
        <title>Sequencing the genomes of 1000 actinobacteria strains.</title>
        <authorList>
            <person name="Klenk H.-P."/>
        </authorList>
    </citation>
    <scope>NUCLEOTIDE SEQUENCE [LARGE SCALE GENOMIC DNA]</scope>
    <source>
        <strain evidence="3 4">DSM 46092</strain>
    </source>
</reference>
<accession>A0A2A9FGM6</accession>
<feature type="chain" id="PRO_5012970485" evidence="2">
    <location>
        <begin position="26"/>
        <end position="168"/>
    </location>
</feature>
<evidence type="ECO:0000313" key="4">
    <source>
        <dbReference type="Proteomes" id="UP000243542"/>
    </source>
</evidence>
<keyword evidence="4" id="KW-1185">Reference proteome</keyword>
<proteinExistence type="predicted"/>
<sequence>MLRRLGIALAVGVLLAGCGAGPAPAGNTGTTLSTSGYPTSSAPSSATSVPESPVVSSSSAVPATSVAAAPETAAAPDTTVKTAAPKVAAPRTTAPKVAAAKPKPPDVAAPAQPAACGDDYYRNSSGICVHRPSSNSSGATALCKDGSYSYSQHRSGTCSGHGGVRTWL</sequence>
<dbReference type="AlphaFoldDB" id="A0A2A9FGM6"/>
<evidence type="ECO:0000313" key="3">
    <source>
        <dbReference type="EMBL" id="PFG49579.1"/>
    </source>
</evidence>
<feature type="compositionally biased region" description="Low complexity" evidence="1">
    <location>
        <begin position="38"/>
        <end position="111"/>
    </location>
</feature>
<dbReference type="PROSITE" id="PS51257">
    <property type="entry name" value="PROKAR_LIPOPROTEIN"/>
    <property type="match status" value="1"/>
</dbReference>
<name>A0A2A9FGM6_9PSEU</name>
<feature type="signal peptide" evidence="2">
    <location>
        <begin position="1"/>
        <end position="25"/>
    </location>
</feature>
<comment type="caution">
    <text evidence="3">The sequence shown here is derived from an EMBL/GenBank/DDBJ whole genome shotgun (WGS) entry which is preliminary data.</text>
</comment>
<evidence type="ECO:0000256" key="2">
    <source>
        <dbReference type="SAM" id="SignalP"/>
    </source>
</evidence>
<protein>
    <submittedName>
        <fullName evidence="3">Uncharacterized protein DUF3761</fullName>
    </submittedName>
</protein>
<keyword evidence="2" id="KW-0732">Signal</keyword>
<dbReference type="Proteomes" id="UP000243542">
    <property type="component" value="Unassembled WGS sequence"/>
</dbReference>
<dbReference type="EMBL" id="PDJK01000002">
    <property type="protein sequence ID" value="PFG49579.1"/>
    <property type="molecule type" value="Genomic_DNA"/>
</dbReference>
<dbReference type="InterPro" id="IPR022236">
    <property type="entry name" value="DUF3761"/>
</dbReference>
<feature type="region of interest" description="Disordered" evidence="1">
    <location>
        <begin position="31"/>
        <end position="111"/>
    </location>
</feature>
<gene>
    <name evidence="3" type="ORF">ATK36_4738</name>
</gene>